<evidence type="ECO:0000313" key="9">
    <source>
        <dbReference type="Proteomes" id="UP000532440"/>
    </source>
</evidence>
<dbReference type="CDD" id="cd04277">
    <property type="entry name" value="ZnMc_serralysin_like"/>
    <property type="match status" value="1"/>
</dbReference>
<dbReference type="Gene3D" id="3.40.390.10">
    <property type="entry name" value="Collagenase (Catalytic Domain)"/>
    <property type="match status" value="1"/>
</dbReference>
<keyword evidence="3" id="KW-0479">Metal-binding</keyword>
<dbReference type="PANTHER" id="PTHR10201">
    <property type="entry name" value="MATRIX METALLOPROTEINASE"/>
    <property type="match status" value="1"/>
</dbReference>
<dbReference type="PANTHER" id="PTHR10201:SF323">
    <property type="entry name" value="MATRIX METALLOPROTEINASE-21"/>
    <property type="match status" value="1"/>
</dbReference>
<reference evidence="8 9" key="1">
    <citation type="submission" date="2020-08" db="EMBL/GenBank/DDBJ databases">
        <title>Genomic Encyclopedia of Type Strains, Phase IV (KMG-IV): sequencing the most valuable type-strain genomes for metagenomic binning, comparative biology and taxonomic classification.</title>
        <authorList>
            <person name="Goeker M."/>
        </authorList>
    </citation>
    <scope>NUCLEOTIDE SEQUENCE [LARGE SCALE GENOMIC DNA]</scope>
    <source>
        <strain evidence="8 9">DSM 29781</strain>
    </source>
</reference>
<sequence>MPTLTVAATGDPRIDALAGPLRWQTGPAQEITYSFSGLQSVWSSYAPGGESAEPWTGFAALSDAERQAVRSALEAWSSVANVRFVEVADNAAGSGTIRFGWTSAGPDEQSHTYEVGEPAKAGDVWLNSDAPWSDDFEPGSYGYSTLLHEIGHALGLAHPFEGAVRLPQDQEGYGNTLMSYTAFVGSPGSWVDFEPTTPMPYDILAIQHLYGANTSHRAGDDVHVFRQGERYFETLWDAGGNDTVAWEGATEGALIDLAPGARSMLGDPLTYWSKDFESSWPDLETVTIAPGTWIENARGGAADDLLIGNERDNLLQGGGGNDSIAGGAGIDTVIWSGAASGYRLGFTDGLLTVTDKSGAEGSDTLADVELLRFSDRTVHAASRAHGTWDDLPEDLWHFFIVAFDAAPGVEYMEQLALAWRYGMSVPEIVEVFTGKQQFTSVYPSSLDHQALADAMVANIVKDSAGIAAKLQAATDIRTSLDSGATLGHVIHTVFGNLADKPLDDADWGGTAIQFRNQIVVSKFYTEYMGQSTTDLDTLRAILEPVTPATDVYSEAALLSLIGVALLEG</sequence>
<dbReference type="GO" id="GO:0006508">
    <property type="term" value="P:proteolysis"/>
    <property type="evidence" value="ECO:0007669"/>
    <property type="project" value="UniProtKB-KW"/>
</dbReference>
<dbReference type="SUPFAM" id="SSF55486">
    <property type="entry name" value="Metalloproteases ('zincins'), catalytic domain"/>
    <property type="match status" value="1"/>
</dbReference>
<evidence type="ECO:0000256" key="5">
    <source>
        <dbReference type="ARBA" id="ARBA00022833"/>
    </source>
</evidence>
<evidence type="ECO:0000256" key="6">
    <source>
        <dbReference type="ARBA" id="ARBA00023049"/>
    </source>
</evidence>
<dbReference type="InterPro" id="IPR024079">
    <property type="entry name" value="MetalloPept_cat_dom_sf"/>
</dbReference>
<dbReference type="PRINTS" id="PR00313">
    <property type="entry name" value="CABNDNGRPT"/>
</dbReference>
<keyword evidence="5" id="KW-0862">Zinc</keyword>
<feature type="domain" description="Peptidase metallopeptidase" evidence="7">
    <location>
        <begin position="19"/>
        <end position="212"/>
    </location>
</feature>
<dbReference type="Gene3D" id="2.150.10.10">
    <property type="entry name" value="Serralysin-like metalloprotease, C-terminal"/>
    <property type="match status" value="1"/>
</dbReference>
<proteinExistence type="inferred from homology"/>
<gene>
    <name evidence="8" type="ORF">HNQ70_003706</name>
</gene>
<keyword evidence="9" id="KW-1185">Reference proteome</keyword>
<dbReference type="InterPro" id="IPR001818">
    <property type="entry name" value="Pept_M10_metallopeptidase"/>
</dbReference>
<evidence type="ECO:0000256" key="2">
    <source>
        <dbReference type="ARBA" id="ARBA00022670"/>
    </source>
</evidence>
<keyword evidence="2" id="KW-0645">Protease</keyword>
<dbReference type="GO" id="GO:0005509">
    <property type="term" value="F:calcium ion binding"/>
    <property type="evidence" value="ECO:0007669"/>
    <property type="project" value="InterPro"/>
</dbReference>
<dbReference type="GO" id="GO:0004222">
    <property type="term" value="F:metalloendopeptidase activity"/>
    <property type="evidence" value="ECO:0007669"/>
    <property type="project" value="InterPro"/>
</dbReference>
<dbReference type="EMBL" id="JACHGB010000008">
    <property type="protein sequence ID" value="MBB5273675.1"/>
    <property type="molecule type" value="Genomic_DNA"/>
</dbReference>
<dbReference type="Proteomes" id="UP000532440">
    <property type="component" value="Unassembled WGS sequence"/>
</dbReference>
<dbReference type="GO" id="GO:0031012">
    <property type="term" value="C:extracellular matrix"/>
    <property type="evidence" value="ECO:0007669"/>
    <property type="project" value="InterPro"/>
</dbReference>
<dbReference type="GO" id="GO:0005615">
    <property type="term" value="C:extracellular space"/>
    <property type="evidence" value="ECO:0007669"/>
    <property type="project" value="InterPro"/>
</dbReference>
<dbReference type="GO" id="GO:0008270">
    <property type="term" value="F:zinc ion binding"/>
    <property type="evidence" value="ECO:0007669"/>
    <property type="project" value="InterPro"/>
</dbReference>
<accession>A0A7W8HMA1</accession>
<name>A0A7W8HMA1_9BURK</name>
<protein>
    <recommendedName>
        <fullName evidence="7">Peptidase metallopeptidase domain-containing protein</fullName>
    </recommendedName>
</protein>
<evidence type="ECO:0000256" key="4">
    <source>
        <dbReference type="ARBA" id="ARBA00022801"/>
    </source>
</evidence>
<evidence type="ECO:0000259" key="7">
    <source>
        <dbReference type="SMART" id="SM00235"/>
    </source>
</evidence>
<evidence type="ECO:0000313" key="8">
    <source>
        <dbReference type="EMBL" id="MBB5273675.1"/>
    </source>
</evidence>
<dbReference type="InterPro" id="IPR006026">
    <property type="entry name" value="Peptidase_Metallo"/>
</dbReference>
<comment type="similarity">
    <text evidence="1">Belongs to the peptidase M10B family.</text>
</comment>
<dbReference type="Pfam" id="PF00353">
    <property type="entry name" value="HemolysinCabind"/>
    <property type="match status" value="1"/>
</dbReference>
<dbReference type="SUPFAM" id="SSF51120">
    <property type="entry name" value="beta-Roll"/>
    <property type="match status" value="1"/>
</dbReference>
<comment type="caution">
    <text evidence="8">The sequence shown here is derived from an EMBL/GenBank/DDBJ whole genome shotgun (WGS) entry which is preliminary data.</text>
</comment>
<dbReference type="RefSeq" id="WP_183970544.1">
    <property type="nucleotide sequence ID" value="NZ_BAABEW010000013.1"/>
</dbReference>
<evidence type="ECO:0000256" key="3">
    <source>
        <dbReference type="ARBA" id="ARBA00022723"/>
    </source>
</evidence>
<evidence type="ECO:0000256" key="1">
    <source>
        <dbReference type="ARBA" id="ARBA00009490"/>
    </source>
</evidence>
<dbReference type="InterPro" id="IPR011049">
    <property type="entry name" value="Serralysin-like_metalloprot_C"/>
</dbReference>
<keyword evidence="4" id="KW-0378">Hydrolase</keyword>
<dbReference type="AlphaFoldDB" id="A0A7W8HMA1"/>
<dbReference type="InterPro" id="IPR001343">
    <property type="entry name" value="Hemolysn_Ca-bd"/>
</dbReference>
<dbReference type="Pfam" id="PF00413">
    <property type="entry name" value="Peptidase_M10"/>
    <property type="match status" value="1"/>
</dbReference>
<keyword evidence="6" id="KW-0482">Metalloprotease</keyword>
<dbReference type="SMART" id="SM00235">
    <property type="entry name" value="ZnMc"/>
    <property type="match status" value="1"/>
</dbReference>
<dbReference type="InterPro" id="IPR034033">
    <property type="entry name" value="Serralysin-like"/>
</dbReference>
<organism evidence="8 9">
    <name type="scientific">Quisquiliibacterium transsilvanicum</name>
    <dbReference type="NCBI Taxonomy" id="1549638"/>
    <lineage>
        <taxon>Bacteria</taxon>
        <taxon>Pseudomonadati</taxon>
        <taxon>Pseudomonadota</taxon>
        <taxon>Betaproteobacteria</taxon>
        <taxon>Burkholderiales</taxon>
        <taxon>Burkholderiaceae</taxon>
        <taxon>Quisquiliibacterium</taxon>
    </lineage>
</organism>